<dbReference type="InterPro" id="IPR052169">
    <property type="entry name" value="CW_Biosynth-Accessory"/>
</dbReference>
<feature type="domain" description="Capsule synthesis protein CapA" evidence="2">
    <location>
        <begin position="7"/>
        <end position="250"/>
    </location>
</feature>
<dbReference type="InterPro" id="IPR029052">
    <property type="entry name" value="Metallo-depent_PP-like"/>
</dbReference>
<keyword evidence="4" id="KW-1185">Reference proteome</keyword>
<dbReference type="CDD" id="cd07381">
    <property type="entry name" value="MPP_CapA"/>
    <property type="match status" value="1"/>
</dbReference>
<dbReference type="RefSeq" id="WP_243346122.1">
    <property type="nucleotide sequence ID" value="NZ_AP027081.1"/>
</dbReference>
<dbReference type="SUPFAM" id="SSF56300">
    <property type="entry name" value="Metallo-dependent phosphatases"/>
    <property type="match status" value="1"/>
</dbReference>
<name>A0AA48KE43_9BACT</name>
<organism evidence="3 4">
    <name type="scientific">Mesoterricola sediminis</name>
    <dbReference type="NCBI Taxonomy" id="2927980"/>
    <lineage>
        <taxon>Bacteria</taxon>
        <taxon>Pseudomonadati</taxon>
        <taxon>Acidobacteriota</taxon>
        <taxon>Holophagae</taxon>
        <taxon>Holophagales</taxon>
        <taxon>Holophagaceae</taxon>
        <taxon>Mesoterricola</taxon>
    </lineage>
</organism>
<dbReference type="Gene3D" id="3.60.21.10">
    <property type="match status" value="1"/>
</dbReference>
<evidence type="ECO:0000313" key="3">
    <source>
        <dbReference type="EMBL" id="BDU76972.1"/>
    </source>
</evidence>
<sequence length="379" mass="40820">MEVARIELAAVGDVLMHQDVKASAAQAPGGLGDLWSEVTPRFRRADIAFANLETPVAPRTGRPGRPFQFNAPEDLPAALRASGIGVVAVANNHAFDQGPRGLTETLARLGAAGLVAVGAGATRAEAETPRFVEAKGLKVAFLAFTDIFNVDLNTRADRPWVRGIDPPAAAAAVRAARAQADAVVVSVHWGAEYLHAPLERQKRLAKALADAGADVILGHHPHVLQPVDVLASGDRRTVVAYSLGNFISNQDRMYRADLFPVAGGDSRDGALFSCRLVKLRYLDGTERVQVEEARCEPLWTLNNWREAAGRKTPRLIRVVPATQRLLEAEAEVERLRAAVPPDRAALLAQQETVRTLMLRRARAEAILGAPFVTQGAPRP</sequence>
<reference evidence="3" key="1">
    <citation type="journal article" date="2023" name="Int. J. Syst. Evol. Microbiol.">
        <title>Mesoterricola silvestris gen. nov., sp. nov., Mesoterricola sediminis sp. nov., Geothrix oryzae sp. nov., Geothrix edaphica sp. nov., Geothrix rubra sp. nov., and Geothrix limicola sp. nov., six novel members of Acidobacteriota isolated from soils.</title>
        <authorList>
            <person name="Itoh H."/>
            <person name="Sugisawa Y."/>
            <person name="Mise K."/>
            <person name="Xu Z."/>
            <person name="Kuniyasu M."/>
            <person name="Ushijima N."/>
            <person name="Kawano K."/>
            <person name="Kobayashi E."/>
            <person name="Shiratori Y."/>
            <person name="Masuda Y."/>
            <person name="Senoo K."/>
        </authorList>
    </citation>
    <scope>NUCLEOTIDE SEQUENCE</scope>
    <source>
        <strain evidence="3">W786</strain>
    </source>
</reference>
<evidence type="ECO:0000256" key="1">
    <source>
        <dbReference type="ARBA" id="ARBA00005662"/>
    </source>
</evidence>
<evidence type="ECO:0000259" key="2">
    <source>
        <dbReference type="SMART" id="SM00854"/>
    </source>
</evidence>
<dbReference type="PANTHER" id="PTHR33393:SF11">
    <property type="entry name" value="POLYGLUTAMINE SYNTHESIS ACCESSORY PROTEIN RV0574C-RELATED"/>
    <property type="match status" value="1"/>
</dbReference>
<dbReference type="AlphaFoldDB" id="A0AA48KE43"/>
<proteinExistence type="inferred from homology"/>
<dbReference type="Pfam" id="PF09587">
    <property type="entry name" value="PGA_cap"/>
    <property type="match status" value="1"/>
</dbReference>
<comment type="similarity">
    <text evidence="1">Belongs to the CapA family.</text>
</comment>
<evidence type="ECO:0000313" key="4">
    <source>
        <dbReference type="Proteomes" id="UP001228113"/>
    </source>
</evidence>
<gene>
    <name evidence="3" type="ORF">METESE_19300</name>
</gene>
<dbReference type="InterPro" id="IPR019079">
    <property type="entry name" value="Capsule_synth_CapA"/>
</dbReference>
<dbReference type="SMART" id="SM00854">
    <property type="entry name" value="PGA_cap"/>
    <property type="match status" value="1"/>
</dbReference>
<dbReference type="Proteomes" id="UP001228113">
    <property type="component" value="Chromosome"/>
</dbReference>
<dbReference type="KEGG" id="msea:METESE_19300"/>
<protein>
    <recommendedName>
        <fullName evidence="2">Capsule synthesis protein CapA domain-containing protein</fullName>
    </recommendedName>
</protein>
<dbReference type="EMBL" id="AP027081">
    <property type="protein sequence ID" value="BDU76972.1"/>
    <property type="molecule type" value="Genomic_DNA"/>
</dbReference>
<accession>A0AA48KE43</accession>
<dbReference type="PANTHER" id="PTHR33393">
    <property type="entry name" value="POLYGLUTAMINE SYNTHESIS ACCESSORY PROTEIN RV0574C-RELATED"/>
    <property type="match status" value="1"/>
</dbReference>